<evidence type="ECO:0000313" key="6">
    <source>
        <dbReference type="Proteomes" id="UP000601223"/>
    </source>
</evidence>
<evidence type="ECO:0000256" key="1">
    <source>
        <dbReference type="ARBA" id="ARBA00009191"/>
    </source>
</evidence>
<dbReference type="AlphaFoldDB" id="A0A8J3JDX1"/>
<protein>
    <submittedName>
        <fullName evidence="5">Strictosidine synthase</fullName>
    </submittedName>
</protein>
<comment type="caution">
    <text evidence="5">The sequence shown here is derived from an EMBL/GenBank/DDBJ whole genome shotgun (WGS) entry which is preliminary data.</text>
</comment>
<organism evidence="5 6">
    <name type="scientific">Catellatospora bangladeshensis</name>
    <dbReference type="NCBI Taxonomy" id="310355"/>
    <lineage>
        <taxon>Bacteria</taxon>
        <taxon>Bacillati</taxon>
        <taxon>Actinomycetota</taxon>
        <taxon>Actinomycetes</taxon>
        <taxon>Micromonosporales</taxon>
        <taxon>Micromonosporaceae</taxon>
        <taxon>Catellatospora</taxon>
    </lineage>
</organism>
<dbReference type="Proteomes" id="UP000601223">
    <property type="component" value="Unassembled WGS sequence"/>
</dbReference>
<keyword evidence="6" id="KW-1185">Reference proteome</keyword>
<evidence type="ECO:0000256" key="2">
    <source>
        <dbReference type="ARBA" id="ARBA00022553"/>
    </source>
</evidence>
<dbReference type="PANTHER" id="PTHR10426">
    <property type="entry name" value="STRICTOSIDINE SYNTHASE-RELATED"/>
    <property type="match status" value="1"/>
</dbReference>
<dbReference type="GO" id="GO:0016787">
    <property type="term" value="F:hydrolase activity"/>
    <property type="evidence" value="ECO:0007669"/>
    <property type="project" value="TreeGrafter"/>
</dbReference>
<dbReference type="SUPFAM" id="SSF63829">
    <property type="entry name" value="Calcium-dependent phosphotriesterase"/>
    <property type="match status" value="1"/>
</dbReference>
<name>A0A8J3JDX1_9ACTN</name>
<dbReference type="InterPro" id="IPR011042">
    <property type="entry name" value="6-blade_b-propeller_TolB-like"/>
</dbReference>
<proteinExistence type="inferred from homology"/>
<sequence length="333" mass="35326">MKPRIRPIVWQPPATPARARLPRSAVPMPRPVLHPTPGVGPEDVALAPDGAVYTGLADGRILRVRDEDVQVVADTGGRPLGIEVDADGTLVVCDSTRGLLRVHPDSGAIEDLVPAGTPIGGVALRLCNNAAIAADGTIWFSDSSARFDLAHWKADLIEHSGTGRLLRRDPDGTLTTVLTGLHFANGVALAADESFVAVAESGAYRLTRLWLTGPQTGQSDVLVDNLPGFPDNIARGTDGLIWIAMGSPRNRALDLLAARPPILRQLLWALPDRLLPQPADTVWVQAVDASGRTVHDLQTSTPGFSMVTGVRESSGTVWLGSLHSTAIAHFTLP</sequence>
<accession>A0A8J3JDX1</accession>
<keyword evidence="2" id="KW-0597">Phosphoprotein</keyword>
<reference evidence="5 6" key="1">
    <citation type="submission" date="2021-01" db="EMBL/GenBank/DDBJ databases">
        <title>Whole genome shotgun sequence of Catellatospora bangladeshensis NBRC 107357.</title>
        <authorList>
            <person name="Komaki H."/>
            <person name="Tamura T."/>
        </authorList>
    </citation>
    <scope>NUCLEOTIDE SEQUENCE [LARGE SCALE GENOMIC DNA]</scope>
    <source>
        <strain evidence="5 6">NBRC 107357</strain>
    </source>
</reference>
<evidence type="ECO:0000259" key="4">
    <source>
        <dbReference type="Pfam" id="PF03088"/>
    </source>
</evidence>
<comment type="similarity">
    <text evidence="1">Belongs to the strictosidine synthase family.</text>
</comment>
<dbReference type="EMBL" id="BONF01000021">
    <property type="protein sequence ID" value="GIF82611.1"/>
    <property type="molecule type" value="Genomic_DNA"/>
</dbReference>
<dbReference type="PANTHER" id="PTHR10426:SF88">
    <property type="entry name" value="ADIPOCYTE PLASMA MEMBRANE-ASSOCIATED PROTEIN HEMOMUCIN-RELATED"/>
    <property type="match status" value="1"/>
</dbReference>
<dbReference type="Pfam" id="PF03088">
    <property type="entry name" value="Str_synth"/>
    <property type="match status" value="1"/>
</dbReference>
<evidence type="ECO:0000256" key="3">
    <source>
        <dbReference type="ARBA" id="ARBA00023180"/>
    </source>
</evidence>
<dbReference type="GO" id="GO:0012505">
    <property type="term" value="C:endomembrane system"/>
    <property type="evidence" value="ECO:0007669"/>
    <property type="project" value="TreeGrafter"/>
</dbReference>
<dbReference type="InterPro" id="IPR018119">
    <property type="entry name" value="Strictosidine_synth_cons-reg"/>
</dbReference>
<keyword evidence="3" id="KW-0325">Glycoprotein</keyword>
<evidence type="ECO:0000313" key="5">
    <source>
        <dbReference type="EMBL" id="GIF82611.1"/>
    </source>
</evidence>
<feature type="domain" description="Strictosidine synthase conserved region" evidence="4">
    <location>
        <begin position="132"/>
        <end position="213"/>
    </location>
</feature>
<dbReference type="Gene3D" id="2.120.10.30">
    <property type="entry name" value="TolB, C-terminal domain"/>
    <property type="match status" value="1"/>
</dbReference>
<dbReference type="Pfam" id="PF20067">
    <property type="entry name" value="SSL_N"/>
    <property type="match status" value="1"/>
</dbReference>
<gene>
    <name evidence="5" type="ORF">Cba03nite_39600</name>
</gene>